<evidence type="ECO:0000256" key="3">
    <source>
        <dbReference type="SAM" id="Phobius"/>
    </source>
</evidence>
<feature type="region of interest" description="Disordered" evidence="2">
    <location>
        <begin position="44"/>
        <end position="78"/>
    </location>
</feature>
<keyword evidence="3" id="KW-0472">Membrane</keyword>
<dbReference type="GO" id="GO:0034515">
    <property type="term" value="C:proteasome storage granule"/>
    <property type="evidence" value="ECO:0007669"/>
    <property type="project" value="TreeGrafter"/>
</dbReference>
<feature type="region of interest" description="Disordered" evidence="2">
    <location>
        <begin position="1"/>
        <end position="21"/>
    </location>
</feature>
<sequence>MNMEPPFYSTSTGPSLGIDPPHVQAEQAVGLPVEPTGRLKCISRAPPCGTGGHKNGHKARLEASDEGHARPPPHYTRQHKFQKRYLPGPDDMLVLDTAYMIYLKFEEYPNALQTALFLDNMGITFELVEEMAANDDDREALQDIINNTKLSEGYLTLARDIEVMEPKSPEDIYKWLCTRLGIRWGSDIHRWRVALEQYALGAIILSLFELVGAIYSFVAMKKKVVGDVCTEAVNCIAAAAAASNGECRSTNVANADVIIVGAGAVGSTLAHTLSNQIVH</sequence>
<proteinExistence type="predicted"/>
<keyword evidence="6" id="KW-1185">Reference proteome</keyword>
<feature type="compositionally biased region" description="Basic and acidic residues" evidence="2">
    <location>
        <begin position="59"/>
        <end position="69"/>
    </location>
</feature>
<dbReference type="InterPro" id="IPR040892">
    <property type="entry name" value="RPN1_N"/>
</dbReference>
<keyword evidence="1" id="KW-0677">Repeat</keyword>
<dbReference type="Proteomes" id="UP000594261">
    <property type="component" value="Chromosome 5"/>
</dbReference>
<name>A0A7N2LL18_QUELO</name>
<evidence type="ECO:0000313" key="5">
    <source>
        <dbReference type="EnsemblPlants" id="QL05p012302:mrna"/>
    </source>
</evidence>
<dbReference type="GO" id="GO:0008540">
    <property type="term" value="C:proteasome regulatory particle, base subcomplex"/>
    <property type="evidence" value="ECO:0007669"/>
    <property type="project" value="TreeGrafter"/>
</dbReference>
<dbReference type="Gramene" id="QL05p012302:mrna">
    <property type="protein sequence ID" value="QL05p012302:mrna"/>
    <property type="gene ID" value="QL05p012302"/>
</dbReference>
<dbReference type="Pfam" id="PF17781">
    <property type="entry name" value="RPN1_RPN2_N"/>
    <property type="match status" value="1"/>
</dbReference>
<feature type="transmembrane region" description="Helical" evidence="3">
    <location>
        <begin position="198"/>
        <end position="218"/>
    </location>
</feature>
<evidence type="ECO:0000259" key="4">
    <source>
        <dbReference type="Pfam" id="PF17781"/>
    </source>
</evidence>
<dbReference type="PANTHER" id="PTHR10943:SF1">
    <property type="entry name" value="26S PROTEASOME NON-ATPASE REGULATORY SUBUNIT 2"/>
    <property type="match status" value="1"/>
</dbReference>
<dbReference type="GO" id="GO:0043161">
    <property type="term" value="P:proteasome-mediated ubiquitin-dependent protein catabolic process"/>
    <property type="evidence" value="ECO:0007669"/>
    <property type="project" value="TreeGrafter"/>
</dbReference>
<dbReference type="GO" id="GO:0005634">
    <property type="term" value="C:nucleus"/>
    <property type="evidence" value="ECO:0007669"/>
    <property type="project" value="TreeGrafter"/>
</dbReference>
<organism evidence="5 6">
    <name type="scientific">Quercus lobata</name>
    <name type="common">Valley oak</name>
    <dbReference type="NCBI Taxonomy" id="97700"/>
    <lineage>
        <taxon>Eukaryota</taxon>
        <taxon>Viridiplantae</taxon>
        <taxon>Streptophyta</taxon>
        <taxon>Embryophyta</taxon>
        <taxon>Tracheophyta</taxon>
        <taxon>Spermatophyta</taxon>
        <taxon>Magnoliopsida</taxon>
        <taxon>eudicotyledons</taxon>
        <taxon>Gunneridae</taxon>
        <taxon>Pentapetalae</taxon>
        <taxon>rosids</taxon>
        <taxon>fabids</taxon>
        <taxon>Fagales</taxon>
        <taxon>Fagaceae</taxon>
        <taxon>Quercus</taxon>
    </lineage>
</organism>
<keyword evidence="3" id="KW-0812">Transmembrane</keyword>
<feature type="domain" description="RPN1 N-terminal" evidence="4">
    <location>
        <begin position="130"/>
        <end position="174"/>
    </location>
</feature>
<dbReference type="PANTHER" id="PTHR10943">
    <property type="entry name" value="26S PROTEASOME NON-ATPASE REGULATORY SUBUNIT"/>
    <property type="match status" value="1"/>
</dbReference>
<dbReference type="EMBL" id="LRBV02000005">
    <property type="status" value="NOT_ANNOTATED_CDS"/>
    <property type="molecule type" value="Genomic_DNA"/>
</dbReference>
<protein>
    <recommendedName>
        <fullName evidence="4">RPN1 N-terminal domain-containing protein</fullName>
    </recommendedName>
</protein>
<dbReference type="EnsemblPlants" id="QL05p012302:mrna">
    <property type="protein sequence ID" value="QL05p012302:mrna"/>
    <property type="gene ID" value="QL05p012302"/>
</dbReference>
<evidence type="ECO:0000313" key="6">
    <source>
        <dbReference type="Proteomes" id="UP000594261"/>
    </source>
</evidence>
<dbReference type="InParanoid" id="A0A7N2LL18"/>
<evidence type="ECO:0000256" key="1">
    <source>
        <dbReference type="ARBA" id="ARBA00022737"/>
    </source>
</evidence>
<reference evidence="5 6" key="1">
    <citation type="journal article" date="2016" name="G3 (Bethesda)">
        <title>First Draft Assembly and Annotation of the Genome of a California Endemic Oak Quercus lobata Nee (Fagaceae).</title>
        <authorList>
            <person name="Sork V.L."/>
            <person name="Fitz-Gibbon S.T."/>
            <person name="Puiu D."/>
            <person name="Crepeau M."/>
            <person name="Gugger P.F."/>
            <person name="Sherman R."/>
            <person name="Stevens K."/>
            <person name="Langley C.H."/>
            <person name="Pellegrini M."/>
            <person name="Salzberg S.L."/>
        </authorList>
    </citation>
    <scope>NUCLEOTIDE SEQUENCE [LARGE SCALE GENOMIC DNA]</scope>
    <source>
        <strain evidence="5 6">cv. SW786</strain>
    </source>
</reference>
<evidence type="ECO:0000256" key="2">
    <source>
        <dbReference type="SAM" id="MobiDB-lite"/>
    </source>
</evidence>
<keyword evidence="3" id="KW-1133">Transmembrane helix</keyword>
<accession>A0A7N2LL18</accession>
<reference evidence="5" key="2">
    <citation type="submission" date="2021-01" db="UniProtKB">
        <authorList>
            <consortium name="EnsemblPlants"/>
        </authorList>
    </citation>
    <scope>IDENTIFICATION</scope>
</reference>
<dbReference type="AlphaFoldDB" id="A0A7N2LL18"/>